<dbReference type="AlphaFoldDB" id="A0A177EBM5"/>
<organism evidence="2 3">
    <name type="scientific">Nematocida displodere</name>
    <dbReference type="NCBI Taxonomy" id="1805483"/>
    <lineage>
        <taxon>Eukaryota</taxon>
        <taxon>Fungi</taxon>
        <taxon>Fungi incertae sedis</taxon>
        <taxon>Microsporidia</taxon>
        <taxon>Nematocida</taxon>
    </lineage>
</organism>
<dbReference type="RefSeq" id="XP_067544032.1">
    <property type="nucleotide sequence ID" value="XM_067688844.1"/>
</dbReference>
<dbReference type="VEuPathDB" id="MicrosporidiaDB:NEDG_01426"/>
<keyword evidence="3" id="KW-1185">Reference proteome</keyword>
<dbReference type="Proteomes" id="UP000185944">
    <property type="component" value="Unassembled WGS sequence"/>
</dbReference>
<sequence>MSTRLVLLSINAAILYTLSLAIRENQRAEILAYFIQNGYMPIILLTTYGIMILSYALTVKDCLTTPETEHQDSALTNSVGMSIFYLGLALSLLLVLCGDVFMKINMDQLV</sequence>
<comment type="caution">
    <text evidence="2">The sequence shown here is derived from an EMBL/GenBank/DDBJ whole genome shotgun (WGS) entry which is preliminary data.</text>
</comment>
<keyword evidence="1" id="KW-0472">Membrane</keyword>
<reference evidence="2 3" key="1">
    <citation type="submission" date="2016-02" db="EMBL/GenBank/DDBJ databases">
        <title>Discovery of a natural microsporidian pathogen with a broad tissue tropism in Caenorhabditis elegans.</title>
        <authorList>
            <person name="Luallen R.J."/>
            <person name="Reinke A.W."/>
            <person name="Tong L."/>
            <person name="Botts M.R."/>
            <person name="Felix M.-A."/>
            <person name="Troemel E.R."/>
        </authorList>
    </citation>
    <scope>NUCLEOTIDE SEQUENCE [LARGE SCALE GENOMIC DNA]</scope>
    <source>
        <strain evidence="2 3">JUm2807</strain>
    </source>
</reference>
<evidence type="ECO:0000313" key="3">
    <source>
        <dbReference type="Proteomes" id="UP000185944"/>
    </source>
</evidence>
<name>A0A177EBM5_9MICR</name>
<keyword evidence="1" id="KW-1133">Transmembrane helix</keyword>
<evidence type="ECO:0000256" key="1">
    <source>
        <dbReference type="SAM" id="Phobius"/>
    </source>
</evidence>
<evidence type="ECO:0000313" key="2">
    <source>
        <dbReference type="EMBL" id="OAG29353.1"/>
    </source>
</evidence>
<gene>
    <name evidence="2" type="ORF">NEDG_01426</name>
</gene>
<feature type="transmembrane region" description="Helical" evidence="1">
    <location>
        <begin position="34"/>
        <end position="57"/>
    </location>
</feature>
<feature type="transmembrane region" description="Helical" evidence="1">
    <location>
        <begin position="83"/>
        <end position="102"/>
    </location>
</feature>
<accession>A0A177EBM5</accession>
<proteinExistence type="predicted"/>
<dbReference type="EMBL" id="LTDL01000041">
    <property type="protein sequence ID" value="OAG29353.1"/>
    <property type="molecule type" value="Genomic_DNA"/>
</dbReference>
<feature type="transmembrane region" description="Helical" evidence="1">
    <location>
        <begin position="6"/>
        <end position="22"/>
    </location>
</feature>
<protein>
    <submittedName>
        <fullName evidence="2">Uncharacterized protein</fullName>
    </submittedName>
</protein>
<dbReference type="GeneID" id="93647776"/>
<keyword evidence="1" id="KW-0812">Transmembrane</keyword>